<proteinExistence type="predicted"/>
<accession>A0A1X9N613</accession>
<dbReference type="AlphaFoldDB" id="A0A1X9N613"/>
<dbReference type="EMBL" id="CP019343">
    <property type="protein sequence ID" value="ARN73166.1"/>
    <property type="molecule type" value="Genomic_DNA"/>
</dbReference>
<dbReference type="OrthoDB" id="5728786at2"/>
<dbReference type="KEGG" id="osg:BST96_03020"/>
<sequence length="197" mass="21678">MDIQSQALAAQLCLADKSLSAEQIKVTAYSDYFQLSVLSQLDQHFSTGQALPKYQADSFMAFVLSKPTVEQDIIHIHVFQPLDNDGRPTGELWIKMKSKAALPSRAYSDTGVDDAAYIQTFLMKEDGLSAEAIHINGAKVEGGPAWLKTSLSINKTGESLNITLPMLETPLDVPERFAGHFYLKLLSLQHPAIQALQ</sequence>
<dbReference type="Proteomes" id="UP000193450">
    <property type="component" value="Chromosome"/>
</dbReference>
<name>A0A1X9N613_9GAMM</name>
<evidence type="ECO:0000313" key="1">
    <source>
        <dbReference type="EMBL" id="ARN73166.1"/>
    </source>
</evidence>
<gene>
    <name evidence="1" type="ORF">BST96_03020</name>
</gene>
<dbReference type="RefSeq" id="WP_085757267.1">
    <property type="nucleotide sequence ID" value="NZ_CP019343.1"/>
</dbReference>
<evidence type="ECO:0000313" key="2">
    <source>
        <dbReference type="Proteomes" id="UP000193450"/>
    </source>
</evidence>
<keyword evidence="2" id="KW-1185">Reference proteome</keyword>
<reference evidence="1 2" key="1">
    <citation type="submission" date="2016-11" db="EMBL/GenBank/DDBJ databases">
        <title>Trade-off between light-utilization and light-protection in marine flavobacteria.</title>
        <authorList>
            <person name="Kumagai Y."/>
        </authorList>
    </citation>
    <scope>NUCLEOTIDE SEQUENCE [LARGE SCALE GENOMIC DNA]</scope>
    <source>
        <strain evidence="1 2">NBRC 107125</strain>
    </source>
</reference>
<organism evidence="1 2">
    <name type="scientific">Oceanicoccus sagamiensis</name>
    <dbReference type="NCBI Taxonomy" id="716816"/>
    <lineage>
        <taxon>Bacteria</taxon>
        <taxon>Pseudomonadati</taxon>
        <taxon>Pseudomonadota</taxon>
        <taxon>Gammaproteobacteria</taxon>
        <taxon>Cellvibrionales</taxon>
        <taxon>Spongiibacteraceae</taxon>
        <taxon>Oceanicoccus</taxon>
    </lineage>
</organism>
<protein>
    <submittedName>
        <fullName evidence="1">Uncharacterized protein</fullName>
    </submittedName>
</protein>
<dbReference type="STRING" id="716816.BST96_03020"/>